<evidence type="ECO:0000313" key="1">
    <source>
        <dbReference type="EMBL" id="MDR7375661.1"/>
    </source>
</evidence>
<dbReference type="RefSeq" id="WP_310370027.1">
    <property type="nucleotide sequence ID" value="NZ_JAVDXT010000001.1"/>
</dbReference>
<organism evidence="1 2">
    <name type="scientific">Rhodoferax ferrireducens</name>
    <dbReference type="NCBI Taxonomy" id="192843"/>
    <lineage>
        <taxon>Bacteria</taxon>
        <taxon>Pseudomonadati</taxon>
        <taxon>Pseudomonadota</taxon>
        <taxon>Betaproteobacteria</taxon>
        <taxon>Burkholderiales</taxon>
        <taxon>Comamonadaceae</taxon>
        <taxon>Rhodoferax</taxon>
    </lineage>
</organism>
<sequence>MSYEPRPIDCIQNNSWAYSLINSVAFHPSEDLFCAAFSSVNQLINFKVDKFGQARVTQVIKHPDALLHAPQHVVFSPDGKKIIVINWSSTTFTIYQRGEDELYASLPIACIPFPAPLAALKPHGMDISPSGKFLTVAFGWINTHQKAIGLFSFDDEGPEIRLLDWIPDESLPGVPKGIAFSPDETCLLVTYSDLNCICIYDFDRQTGRINPVPTQTFEGEATRLARPEDIKVSRDGNSITVSNSEADYVTSYSFDCTNNRITEKRPTQALENPDAHMRFPHGIAYSPNGALLVVSQFGPLPVTSNGDIVFGRQTPRRQAKINIYRQQHSHPALKSSHWRRSWSSLMRLIGPR</sequence>
<dbReference type="InterPro" id="IPR019405">
    <property type="entry name" value="Lactonase_7-beta_prop"/>
</dbReference>
<proteinExistence type="predicted"/>
<reference evidence="1 2" key="1">
    <citation type="submission" date="2023-07" db="EMBL/GenBank/DDBJ databases">
        <title>Sorghum-associated microbial communities from plants grown in Nebraska, USA.</title>
        <authorList>
            <person name="Schachtman D."/>
        </authorList>
    </citation>
    <scope>NUCLEOTIDE SEQUENCE [LARGE SCALE GENOMIC DNA]</scope>
    <source>
        <strain evidence="1 2">BE313</strain>
    </source>
</reference>
<dbReference type="SUPFAM" id="SSF75011">
    <property type="entry name" value="3-carboxy-cis,cis-mucoante lactonizing enzyme"/>
    <property type="match status" value="1"/>
</dbReference>
<protein>
    <submittedName>
        <fullName evidence="1">6-phosphogluconolactonase (Cycloisomerase 2 family)</fullName>
    </submittedName>
</protein>
<gene>
    <name evidence="1" type="ORF">J2X19_000319</name>
</gene>
<keyword evidence="2" id="KW-1185">Reference proteome</keyword>
<evidence type="ECO:0000313" key="2">
    <source>
        <dbReference type="Proteomes" id="UP001180487"/>
    </source>
</evidence>
<dbReference type="PANTHER" id="PTHR47197:SF3">
    <property type="entry name" value="DIHYDRO-HEME D1 DEHYDROGENASE"/>
    <property type="match status" value="1"/>
</dbReference>
<dbReference type="EMBL" id="JAVDXT010000001">
    <property type="protein sequence ID" value="MDR7375661.1"/>
    <property type="molecule type" value="Genomic_DNA"/>
</dbReference>
<comment type="caution">
    <text evidence="1">The sequence shown here is derived from an EMBL/GenBank/DDBJ whole genome shotgun (WGS) entry which is preliminary data.</text>
</comment>
<dbReference type="Pfam" id="PF10282">
    <property type="entry name" value="Lactonase"/>
    <property type="match status" value="1"/>
</dbReference>
<accession>A0ABU2C2U2</accession>
<name>A0ABU2C2U2_9BURK</name>
<dbReference type="Proteomes" id="UP001180487">
    <property type="component" value="Unassembled WGS sequence"/>
</dbReference>
<dbReference type="PANTHER" id="PTHR47197">
    <property type="entry name" value="PROTEIN NIRF"/>
    <property type="match status" value="1"/>
</dbReference>
<dbReference type="InterPro" id="IPR051200">
    <property type="entry name" value="Host-pathogen_enzymatic-act"/>
</dbReference>
<dbReference type="Gene3D" id="2.130.10.10">
    <property type="entry name" value="YVTN repeat-like/Quinoprotein amine dehydrogenase"/>
    <property type="match status" value="1"/>
</dbReference>
<dbReference type="InterPro" id="IPR015943">
    <property type="entry name" value="WD40/YVTN_repeat-like_dom_sf"/>
</dbReference>